<dbReference type="InParanoid" id="W4K2L8"/>
<feature type="domain" description="SET" evidence="8">
    <location>
        <begin position="90"/>
        <end position="376"/>
    </location>
</feature>
<dbReference type="OrthoDB" id="438641at2759"/>
<evidence type="ECO:0000256" key="3">
    <source>
        <dbReference type="ARBA" id="ARBA00022691"/>
    </source>
</evidence>
<dbReference type="SUPFAM" id="SSF82199">
    <property type="entry name" value="SET domain"/>
    <property type="match status" value="1"/>
</dbReference>
<evidence type="ECO:0000256" key="6">
    <source>
        <dbReference type="ARBA" id="ARBA00048619"/>
    </source>
</evidence>
<dbReference type="Gene3D" id="1.10.220.160">
    <property type="match status" value="1"/>
</dbReference>
<keyword evidence="3" id="KW-0949">S-adenosyl-L-methionine</keyword>
<keyword evidence="1" id="KW-0489">Methyltransferase</keyword>
<proteinExistence type="predicted"/>
<feature type="compositionally biased region" description="Basic and acidic residues" evidence="7">
    <location>
        <begin position="406"/>
        <end position="415"/>
    </location>
</feature>
<dbReference type="eggNOG" id="KOG2084">
    <property type="taxonomic scope" value="Eukaryota"/>
</dbReference>
<reference evidence="9 10" key="1">
    <citation type="journal article" date="2012" name="New Phytol.">
        <title>Insight into trade-off between wood decay and parasitism from the genome of a fungal forest pathogen.</title>
        <authorList>
            <person name="Olson A."/>
            <person name="Aerts A."/>
            <person name="Asiegbu F."/>
            <person name="Belbahri L."/>
            <person name="Bouzid O."/>
            <person name="Broberg A."/>
            <person name="Canback B."/>
            <person name="Coutinho P.M."/>
            <person name="Cullen D."/>
            <person name="Dalman K."/>
            <person name="Deflorio G."/>
            <person name="van Diepen L.T."/>
            <person name="Dunand C."/>
            <person name="Duplessis S."/>
            <person name="Durling M."/>
            <person name="Gonthier P."/>
            <person name="Grimwood J."/>
            <person name="Fossdal C.G."/>
            <person name="Hansson D."/>
            <person name="Henrissat B."/>
            <person name="Hietala A."/>
            <person name="Himmelstrand K."/>
            <person name="Hoffmeister D."/>
            <person name="Hogberg N."/>
            <person name="James T.Y."/>
            <person name="Karlsson M."/>
            <person name="Kohler A."/>
            <person name="Kues U."/>
            <person name="Lee Y.H."/>
            <person name="Lin Y.C."/>
            <person name="Lind M."/>
            <person name="Lindquist E."/>
            <person name="Lombard V."/>
            <person name="Lucas S."/>
            <person name="Lunden K."/>
            <person name="Morin E."/>
            <person name="Murat C."/>
            <person name="Park J."/>
            <person name="Raffaello T."/>
            <person name="Rouze P."/>
            <person name="Salamov A."/>
            <person name="Schmutz J."/>
            <person name="Solheim H."/>
            <person name="Stahlberg J."/>
            <person name="Velez H."/>
            <person name="de Vries R.P."/>
            <person name="Wiebenga A."/>
            <person name="Woodward S."/>
            <person name="Yakovlev I."/>
            <person name="Garbelotto M."/>
            <person name="Martin F."/>
            <person name="Grigoriev I.V."/>
            <person name="Stenlid J."/>
        </authorList>
    </citation>
    <scope>NUCLEOTIDE SEQUENCE [LARGE SCALE GENOMIC DNA]</scope>
    <source>
        <strain evidence="9 10">TC 32-1</strain>
    </source>
</reference>
<dbReference type="Gene3D" id="6.10.140.2220">
    <property type="match status" value="1"/>
</dbReference>
<dbReference type="PANTHER" id="PTHR46402">
    <property type="entry name" value="SET AND MYND DOMAIN-CONTAINING PROTEIN 5"/>
    <property type="match status" value="1"/>
</dbReference>
<dbReference type="GeneID" id="20677769"/>
<dbReference type="GO" id="GO:0042799">
    <property type="term" value="F:histone H4K20 methyltransferase activity"/>
    <property type="evidence" value="ECO:0007669"/>
    <property type="project" value="TreeGrafter"/>
</dbReference>
<feature type="compositionally biased region" description="Acidic residues" evidence="7">
    <location>
        <begin position="416"/>
        <end position="426"/>
    </location>
</feature>
<dbReference type="Proteomes" id="UP000030671">
    <property type="component" value="Unassembled WGS sequence"/>
</dbReference>
<evidence type="ECO:0000256" key="4">
    <source>
        <dbReference type="ARBA" id="ARBA00042380"/>
    </source>
</evidence>
<name>W4K2L8_HETIT</name>
<feature type="compositionally biased region" description="Basic and acidic residues" evidence="7">
    <location>
        <begin position="427"/>
        <end position="436"/>
    </location>
</feature>
<dbReference type="GO" id="GO:0032259">
    <property type="term" value="P:methylation"/>
    <property type="evidence" value="ECO:0007669"/>
    <property type="project" value="UniProtKB-KW"/>
</dbReference>
<dbReference type="KEGG" id="hir:HETIRDRAFT_477646"/>
<dbReference type="Gene3D" id="2.170.270.10">
    <property type="entry name" value="SET domain"/>
    <property type="match status" value="1"/>
</dbReference>
<dbReference type="GO" id="GO:0045814">
    <property type="term" value="P:negative regulation of gene expression, epigenetic"/>
    <property type="evidence" value="ECO:0007669"/>
    <property type="project" value="TreeGrafter"/>
</dbReference>
<gene>
    <name evidence="9" type="ORF">HETIRDRAFT_477646</name>
</gene>
<keyword evidence="10" id="KW-1185">Reference proteome</keyword>
<dbReference type="PROSITE" id="PS50280">
    <property type="entry name" value="SET"/>
    <property type="match status" value="1"/>
</dbReference>
<sequence>MSASITPSEEELKTALVDLRAENPTLGIPKLHALLLSKQPSWIVSEKRTRKVVQSAGLTVEPPQGKNADPTQIYPSSKLVETLDVTKWTPKVAVKYFGKRKGKGLVAKEAISEGEVVWKEDPFIIAPEWDIFDLQTSSRACAFCTTPLSESPLITRCPSTSVSSSSCTARFCNRLCQSRSAKIHPLLCSSQNPASVPLLAFARRSSWMGLHALIHCTARILLAAQSSDSKVLEEDWNIVSALAELSMEDRAKGAWFGGAEPDRATWKKAHQLFTQAFQSPVSAPDQKKLARLLKNPIPESITENIFPYDAFLRGLGRMSLNLEAHGGLYTLHSHLNHSCAPNLSARHADQRTALARLTLIARRNIKAGEELSVAYVDPSLGVKQRREELGGWGFGLCECEKCVKEEKEVETKDDADSGDADMEDLERELKRGLGVM</sequence>
<dbReference type="RefSeq" id="XP_009548586.1">
    <property type="nucleotide sequence ID" value="XM_009550291.1"/>
</dbReference>
<dbReference type="STRING" id="747525.W4K2L8"/>
<evidence type="ECO:0000256" key="2">
    <source>
        <dbReference type="ARBA" id="ARBA00022679"/>
    </source>
</evidence>
<dbReference type="AlphaFoldDB" id="W4K2L8"/>
<dbReference type="InterPro" id="IPR001214">
    <property type="entry name" value="SET_dom"/>
</dbReference>
<dbReference type="EMBL" id="KI925460">
    <property type="protein sequence ID" value="ETW80062.1"/>
    <property type="molecule type" value="Genomic_DNA"/>
</dbReference>
<dbReference type="HOGENOM" id="CLU_031650_0_0_1"/>
<feature type="region of interest" description="Disordered" evidence="7">
    <location>
        <begin position="406"/>
        <end position="436"/>
    </location>
</feature>
<dbReference type="CDD" id="cd20071">
    <property type="entry name" value="SET_SMYD"/>
    <property type="match status" value="1"/>
</dbReference>
<evidence type="ECO:0000256" key="5">
    <source>
        <dbReference type="ARBA" id="ARBA00044528"/>
    </source>
</evidence>
<evidence type="ECO:0000259" key="8">
    <source>
        <dbReference type="PROSITE" id="PS50280"/>
    </source>
</evidence>
<dbReference type="Pfam" id="PF00856">
    <property type="entry name" value="SET"/>
    <property type="match status" value="1"/>
</dbReference>
<evidence type="ECO:0000256" key="1">
    <source>
        <dbReference type="ARBA" id="ARBA00022603"/>
    </source>
</evidence>
<protein>
    <recommendedName>
        <fullName evidence="5">Histone-lysine N-methyltransferase SET5</fullName>
    </recommendedName>
    <alternativeName>
        <fullName evidence="4">SET domain-containing protein 5</fullName>
    </alternativeName>
</protein>
<evidence type="ECO:0000313" key="10">
    <source>
        <dbReference type="Proteomes" id="UP000030671"/>
    </source>
</evidence>
<comment type="catalytic activity">
    <reaction evidence="6">
        <text>L-lysyl-[histone] + S-adenosyl-L-methionine = N(6)-methyl-L-lysyl-[histone] + S-adenosyl-L-homocysteine + H(+)</text>
        <dbReference type="Rhea" id="RHEA:10024"/>
        <dbReference type="Rhea" id="RHEA-COMP:9845"/>
        <dbReference type="Rhea" id="RHEA-COMP:9846"/>
        <dbReference type="ChEBI" id="CHEBI:15378"/>
        <dbReference type="ChEBI" id="CHEBI:29969"/>
        <dbReference type="ChEBI" id="CHEBI:57856"/>
        <dbReference type="ChEBI" id="CHEBI:59789"/>
        <dbReference type="ChEBI" id="CHEBI:61929"/>
    </reaction>
    <physiologicalReaction direction="left-to-right" evidence="6">
        <dbReference type="Rhea" id="RHEA:10025"/>
    </physiologicalReaction>
</comment>
<dbReference type="SMART" id="SM00317">
    <property type="entry name" value="SET"/>
    <property type="match status" value="1"/>
</dbReference>
<dbReference type="InterPro" id="IPR046341">
    <property type="entry name" value="SET_dom_sf"/>
</dbReference>
<evidence type="ECO:0000256" key="7">
    <source>
        <dbReference type="SAM" id="MobiDB-lite"/>
    </source>
</evidence>
<dbReference type="PANTHER" id="PTHR46402:SF2">
    <property type="entry name" value="HISTONE-LYSINE N-TRIMETHYLTRANSFERASE SMYD5"/>
    <property type="match status" value="1"/>
</dbReference>
<organism evidence="9 10">
    <name type="scientific">Heterobasidion irregulare (strain TC 32-1)</name>
    <dbReference type="NCBI Taxonomy" id="747525"/>
    <lineage>
        <taxon>Eukaryota</taxon>
        <taxon>Fungi</taxon>
        <taxon>Dikarya</taxon>
        <taxon>Basidiomycota</taxon>
        <taxon>Agaricomycotina</taxon>
        <taxon>Agaricomycetes</taxon>
        <taxon>Russulales</taxon>
        <taxon>Bondarzewiaceae</taxon>
        <taxon>Heterobasidion</taxon>
        <taxon>Heterobasidion annosum species complex</taxon>
    </lineage>
</organism>
<keyword evidence="2" id="KW-0808">Transferase</keyword>
<accession>W4K2L8</accession>
<evidence type="ECO:0000313" key="9">
    <source>
        <dbReference type="EMBL" id="ETW80062.1"/>
    </source>
</evidence>